<evidence type="ECO:0000313" key="3">
    <source>
        <dbReference type="EMBL" id="UQT56554.1"/>
    </source>
</evidence>
<accession>A0ABY4PTM5</accession>
<proteinExistence type="predicted"/>
<reference evidence="3 4" key="1">
    <citation type="submission" date="2022-05" db="EMBL/GenBank/DDBJ databases">
        <authorList>
            <person name="Zhou X."/>
            <person name="Li K."/>
            <person name="Man Y."/>
        </authorList>
    </citation>
    <scope>NUCLEOTIDE SEQUENCE [LARGE SCALE GENOMIC DNA]</scope>
    <source>
        <strain evidence="3 4">MS405</strain>
    </source>
</reference>
<sequence length="166" mass="17069">MKTTTRVTLAALLAGVSAATAAPAQAAEHAPVAIPLNGLEWALDTQAPEISTGVPIPIPGGPDQPRFDEDRLLPERELPQFPVSTDLPATRVVTPLDDALGEVGFDRMDVATRESDVRTSTPGASLNAPATGPRPDHFGLPGAALPQAALHAPLLQAQPGADLGLS</sequence>
<dbReference type="EMBL" id="CP097289">
    <property type="protein sequence ID" value="UQT56554.1"/>
    <property type="molecule type" value="Genomic_DNA"/>
</dbReference>
<evidence type="ECO:0008006" key="5">
    <source>
        <dbReference type="Google" id="ProtNLM"/>
    </source>
</evidence>
<dbReference type="RefSeq" id="WP_249588011.1">
    <property type="nucleotide sequence ID" value="NZ_BAAAQL010000010.1"/>
</dbReference>
<feature type="region of interest" description="Disordered" evidence="1">
    <location>
        <begin position="112"/>
        <end position="144"/>
    </location>
</feature>
<organism evidence="3 4">
    <name type="scientific">Streptomyces durmitorensis</name>
    <dbReference type="NCBI Taxonomy" id="319947"/>
    <lineage>
        <taxon>Bacteria</taxon>
        <taxon>Bacillati</taxon>
        <taxon>Actinomycetota</taxon>
        <taxon>Actinomycetes</taxon>
        <taxon>Kitasatosporales</taxon>
        <taxon>Streptomycetaceae</taxon>
        <taxon>Streptomyces</taxon>
    </lineage>
</organism>
<protein>
    <recommendedName>
        <fullName evidence="5">Secreted protein</fullName>
    </recommendedName>
</protein>
<evidence type="ECO:0000256" key="1">
    <source>
        <dbReference type="SAM" id="MobiDB-lite"/>
    </source>
</evidence>
<gene>
    <name evidence="3" type="ORF">M4V62_16420</name>
</gene>
<dbReference type="Proteomes" id="UP000829992">
    <property type="component" value="Chromosome"/>
</dbReference>
<feature type="signal peptide" evidence="2">
    <location>
        <begin position="1"/>
        <end position="26"/>
    </location>
</feature>
<evidence type="ECO:0000256" key="2">
    <source>
        <dbReference type="SAM" id="SignalP"/>
    </source>
</evidence>
<evidence type="ECO:0000313" key="4">
    <source>
        <dbReference type="Proteomes" id="UP000829992"/>
    </source>
</evidence>
<feature type="region of interest" description="Disordered" evidence="1">
    <location>
        <begin position="50"/>
        <end position="69"/>
    </location>
</feature>
<name>A0ABY4PTM5_9ACTN</name>
<feature type="chain" id="PRO_5046288862" description="Secreted protein" evidence="2">
    <location>
        <begin position="27"/>
        <end position="166"/>
    </location>
</feature>
<keyword evidence="2" id="KW-0732">Signal</keyword>
<keyword evidence="4" id="KW-1185">Reference proteome</keyword>